<evidence type="ECO:0000313" key="2">
    <source>
        <dbReference type="EMBL" id="VFT78295.1"/>
    </source>
</evidence>
<sequence length="116" mass="12654">MVRTARSEGHLIPSNHSIGNAATAGKTQFEFGAECYDPNKCVQLGWNGETVPNDFTLVKLRLKAGVLLAKYGCLQAPPARRIRRTHLHPPVPQEQTHVATVLDDGKIDTIESLGLV</sequence>
<organism evidence="2 3">
    <name type="scientific">Aphanomyces stellatus</name>
    <dbReference type="NCBI Taxonomy" id="120398"/>
    <lineage>
        <taxon>Eukaryota</taxon>
        <taxon>Sar</taxon>
        <taxon>Stramenopiles</taxon>
        <taxon>Oomycota</taxon>
        <taxon>Saprolegniomycetes</taxon>
        <taxon>Saprolegniales</taxon>
        <taxon>Verrucalvaceae</taxon>
        <taxon>Aphanomyces</taxon>
    </lineage>
</organism>
<evidence type="ECO:0000313" key="1">
    <source>
        <dbReference type="EMBL" id="KAF0719377.1"/>
    </source>
</evidence>
<evidence type="ECO:0000313" key="3">
    <source>
        <dbReference type="Proteomes" id="UP000332933"/>
    </source>
</evidence>
<dbReference type="OrthoDB" id="76759at2759"/>
<reference evidence="2 3" key="1">
    <citation type="submission" date="2019-03" db="EMBL/GenBank/DDBJ databases">
        <authorList>
            <person name="Gaulin E."/>
            <person name="Dumas B."/>
        </authorList>
    </citation>
    <scope>NUCLEOTIDE SEQUENCE [LARGE SCALE GENOMIC DNA]</scope>
    <source>
        <strain evidence="2">CBS 568.67</strain>
    </source>
</reference>
<protein>
    <submittedName>
        <fullName evidence="2">Aste57867_1073 protein</fullName>
    </submittedName>
</protein>
<reference evidence="1" key="2">
    <citation type="submission" date="2019-06" db="EMBL/GenBank/DDBJ databases">
        <title>Genomics analysis of Aphanomyces spp. identifies a new class of oomycete effector associated with host adaptation.</title>
        <authorList>
            <person name="Gaulin E."/>
        </authorList>
    </citation>
    <scope>NUCLEOTIDE SEQUENCE</scope>
    <source>
        <strain evidence="1">CBS 578.67</strain>
    </source>
</reference>
<proteinExistence type="predicted"/>
<dbReference type="EMBL" id="VJMH01000074">
    <property type="protein sequence ID" value="KAF0719377.1"/>
    <property type="molecule type" value="Genomic_DNA"/>
</dbReference>
<accession>A0A485K9R0</accession>
<dbReference type="AlphaFoldDB" id="A0A485K9R0"/>
<dbReference type="Proteomes" id="UP000332933">
    <property type="component" value="Unassembled WGS sequence"/>
</dbReference>
<gene>
    <name evidence="2" type="primary">Aste57867_1073</name>
    <name evidence="1" type="ORF">As57867_001072</name>
    <name evidence="2" type="ORF">ASTE57867_1073</name>
</gene>
<dbReference type="EMBL" id="CAADRA010000074">
    <property type="protein sequence ID" value="VFT78295.1"/>
    <property type="molecule type" value="Genomic_DNA"/>
</dbReference>
<name>A0A485K9R0_9STRA</name>
<keyword evidence="3" id="KW-1185">Reference proteome</keyword>